<dbReference type="PROSITE" id="PS50089">
    <property type="entry name" value="ZF_RING_2"/>
    <property type="match status" value="1"/>
</dbReference>
<accession>A0AAD5GTA4</accession>
<evidence type="ECO:0000256" key="2">
    <source>
        <dbReference type="ARBA" id="ARBA00023043"/>
    </source>
</evidence>
<dbReference type="SUPFAM" id="SSF57850">
    <property type="entry name" value="RING/U-box"/>
    <property type="match status" value="1"/>
</dbReference>
<evidence type="ECO:0000256" key="1">
    <source>
        <dbReference type="ARBA" id="ARBA00022737"/>
    </source>
</evidence>
<evidence type="ECO:0000313" key="7">
    <source>
        <dbReference type="EMBL" id="KAI7754375.1"/>
    </source>
</evidence>
<gene>
    <name evidence="7" type="ORF">M8C21_025607</name>
</gene>
<dbReference type="InterPro" id="IPR001841">
    <property type="entry name" value="Znf_RING"/>
</dbReference>
<protein>
    <recommendedName>
        <fullName evidence="6">RING-type domain-containing protein</fullName>
    </recommendedName>
</protein>
<evidence type="ECO:0000256" key="5">
    <source>
        <dbReference type="SAM" id="MobiDB-lite"/>
    </source>
</evidence>
<feature type="domain" description="RING-type" evidence="6">
    <location>
        <begin position="408"/>
        <end position="447"/>
    </location>
</feature>
<keyword evidence="4" id="KW-0862">Zinc</keyword>
<dbReference type="SMART" id="SM00184">
    <property type="entry name" value="RING"/>
    <property type="match status" value="1"/>
</dbReference>
<dbReference type="Pfam" id="PF13920">
    <property type="entry name" value="zf-C3HC4_3"/>
    <property type="match status" value="1"/>
</dbReference>
<dbReference type="Gene3D" id="3.30.40.10">
    <property type="entry name" value="Zinc/RING finger domain, C3HC4 (zinc finger)"/>
    <property type="match status" value="1"/>
</dbReference>
<dbReference type="Proteomes" id="UP001206925">
    <property type="component" value="Unassembled WGS sequence"/>
</dbReference>
<keyword evidence="8" id="KW-1185">Reference proteome</keyword>
<dbReference type="Pfam" id="PF13857">
    <property type="entry name" value="Ank_5"/>
    <property type="match status" value="1"/>
</dbReference>
<feature type="non-terminal residue" evidence="7">
    <location>
        <position position="1"/>
    </location>
</feature>
<feature type="compositionally biased region" description="Basic and acidic residues" evidence="5">
    <location>
        <begin position="321"/>
        <end position="330"/>
    </location>
</feature>
<dbReference type="PANTHER" id="PTHR24166:SF45">
    <property type="entry name" value="E3 UBIQUITIN-PROTEIN LIGASE XBAT35"/>
    <property type="match status" value="1"/>
</dbReference>
<dbReference type="CDD" id="cd23129">
    <property type="entry name" value="RING-HC_XBAT35-like"/>
    <property type="match status" value="1"/>
</dbReference>
<dbReference type="PROSITE" id="PS50297">
    <property type="entry name" value="ANK_REP_REGION"/>
    <property type="match status" value="2"/>
</dbReference>
<evidence type="ECO:0000259" key="6">
    <source>
        <dbReference type="PROSITE" id="PS50089"/>
    </source>
</evidence>
<dbReference type="InterPro" id="IPR013083">
    <property type="entry name" value="Znf_RING/FYVE/PHD"/>
</dbReference>
<dbReference type="InterPro" id="IPR036770">
    <property type="entry name" value="Ankyrin_rpt-contain_sf"/>
</dbReference>
<feature type="compositionally biased region" description="Pro residues" evidence="5">
    <location>
        <begin position="366"/>
        <end position="375"/>
    </location>
</feature>
<keyword evidence="1" id="KW-0677">Repeat</keyword>
<feature type="repeat" description="ANK" evidence="3">
    <location>
        <begin position="42"/>
        <end position="75"/>
    </location>
</feature>
<dbReference type="PROSITE" id="PS50088">
    <property type="entry name" value="ANK_REPEAT"/>
    <property type="match status" value="2"/>
</dbReference>
<dbReference type="SUPFAM" id="SSF48403">
    <property type="entry name" value="Ankyrin repeat"/>
    <property type="match status" value="1"/>
</dbReference>
<keyword evidence="4" id="KW-0863">Zinc-finger</keyword>
<feature type="non-terminal residue" evidence="7">
    <location>
        <position position="452"/>
    </location>
</feature>
<dbReference type="AlphaFoldDB" id="A0AAD5GTA4"/>
<dbReference type="InterPro" id="IPR002110">
    <property type="entry name" value="Ankyrin_rpt"/>
</dbReference>
<comment type="caution">
    <text evidence="7">The sequence shown here is derived from an EMBL/GenBank/DDBJ whole genome shotgun (WGS) entry which is preliminary data.</text>
</comment>
<dbReference type="EMBL" id="JAMZMK010003837">
    <property type="protein sequence ID" value="KAI7754375.1"/>
    <property type="molecule type" value="Genomic_DNA"/>
</dbReference>
<feature type="compositionally biased region" description="Polar residues" evidence="5">
    <location>
        <begin position="332"/>
        <end position="355"/>
    </location>
</feature>
<keyword evidence="4" id="KW-0479">Metal-binding</keyword>
<dbReference type="SMART" id="SM00248">
    <property type="entry name" value="ANK"/>
    <property type="match status" value="2"/>
</dbReference>
<proteinExistence type="predicted"/>
<dbReference type="GO" id="GO:0008270">
    <property type="term" value="F:zinc ion binding"/>
    <property type="evidence" value="ECO:0007669"/>
    <property type="project" value="UniProtKB-KW"/>
</dbReference>
<organism evidence="7 8">
    <name type="scientific">Ambrosia artemisiifolia</name>
    <name type="common">Common ragweed</name>
    <dbReference type="NCBI Taxonomy" id="4212"/>
    <lineage>
        <taxon>Eukaryota</taxon>
        <taxon>Viridiplantae</taxon>
        <taxon>Streptophyta</taxon>
        <taxon>Embryophyta</taxon>
        <taxon>Tracheophyta</taxon>
        <taxon>Spermatophyta</taxon>
        <taxon>Magnoliopsida</taxon>
        <taxon>eudicotyledons</taxon>
        <taxon>Gunneridae</taxon>
        <taxon>Pentapetalae</taxon>
        <taxon>asterids</taxon>
        <taxon>campanulids</taxon>
        <taxon>Asterales</taxon>
        <taxon>Asteraceae</taxon>
        <taxon>Asteroideae</taxon>
        <taxon>Heliantheae alliance</taxon>
        <taxon>Heliantheae</taxon>
        <taxon>Ambrosia</taxon>
    </lineage>
</organism>
<sequence>QSKDELLYQQVSYGNSDGIKKLRSEGAGLEGLVFLDVWMDNEGKTPLILASMNPQLYDVAKTLIELGANVNAYRPGRHAGSPLHHAAKRGLEPMVKLLLAHGANALVMNDDCQTALDVARFKGFSNVVRVLENHLCLFSGWLQELYGPGFLELLAPQLLSRKVWVVVLPCGARKLTKPFKLELAMYSSLQDAKPRALVALWKANMDEPNFNQPDPTVVITCSNKTRIKLAPVSENEKPQLQRFCNACKGIPQVTHSAFPFNNQTSYVGPPTETTAEDPELAMAISASLQSSSAVGATAPNTYNASSSTPSSGSTNPTTHNSDNKKTHWESQDVGTSSAPISYHPQSDTNTYSQIVPTAPMNIDAPPSAPSAPPLPDIVDDGPIHYPSIDSTDINLSEKEKNNNDSSSCVICLDAPVEGACIPCGHMAGCMTCLNEIKGKNWGCPVCRTKIEQ</sequence>
<name>A0AAD5GTA4_AMBAR</name>
<feature type="region of interest" description="Disordered" evidence="5">
    <location>
        <begin position="297"/>
        <end position="390"/>
    </location>
</feature>
<dbReference type="Gene3D" id="1.25.40.20">
    <property type="entry name" value="Ankyrin repeat-containing domain"/>
    <property type="match status" value="1"/>
</dbReference>
<evidence type="ECO:0000256" key="3">
    <source>
        <dbReference type="PROSITE-ProRule" id="PRU00023"/>
    </source>
</evidence>
<evidence type="ECO:0000313" key="8">
    <source>
        <dbReference type="Proteomes" id="UP001206925"/>
    </source>
</evidence>
<feature type="compositionally biased region" description="Low complexity" evidence="5">
    <location>
        <begin position="299"/>
        <end position="320"/>
    </location>
</feature>
<dbReference type="InterPro" id="IPR050889">
    <property type="entry name" value="Dendritic_Spine_Reg/Scaffold"/>
</dbReference>
<reference evidence="7" key="1">
    <citation type="submission" date="2022-06" db="EMBL/GenBank/DDBJ databases">
        <title>Uncovering the hologenomic basis of an extraordinary plant invasion.</title>
        <authorList>
            <person name="Bieker V.C."/>
            <person name="Martin M.D."/>
            <person name="Gilbert T."/>
            <person name="Hodgins K."/>
            <person name="Battlay P."/>
            <person name="Petersen B."/>
            <person name="Wilson J."/>
        </authorList>
    </citation>
    <scope>NUCLEOTIDE SEQUENCE</scope>
    <source>
        <strain evidence="7">AA19_3_7</strain>
        <tissue evidence="7">Leaf</tissue>
    </source>
</reference>
<keyword evidence="2 3" id="KW-0040">ANK repeat</keyword>
<feature type="repeat" description="ANK" evidence="3">
    <location>
        <begin position="78"/>
        <end position="110"/>
    </location>
</feature>
<evidence type="ECO:0000256" key="4">
    <source>
        <dbReference type="PROSITE-ProRule" id="PRU00175"/>
    </source>
</evidence>
<dbReference type="PANTHER" id="PTHR24166">
    <property type="entry name" value="ROLLING PEBBLES, ISOFORM B"/>
    <property type="match status" value="1"/>
</dbReference>